<dbReference type="RefSeq" id="WP_182847416.1">
    <property type="nucleotide sequence ID" value="NZ_BAAALP010000104.1"/>
</dbReference>
<reference evidence="3 4" key="1">
    <citation type="submission" date="2020-08" db="EMBL/GenBank/DDBJ databases">
        <title>Genomic Encyclopedia of Type Strains, Phase IV (KMG-IV): sequencing the most valuable type-strain genomes for metagenomic binning, comparative biology and taxonomic classification.</title>
        <authorList>
            <person name="Goeker M."/>
        </authorList>
    </citation>
    <scope>NUCLEOTIDE SEQUENCE [LARGE SCALE GENOMIC DNA]</scope>
    <source>
        <strain evidence="3 4">DSM 44197</strain>
    </source>
</reference>
<dbReference type="AlphaFoldDB" id="A0A7W3QQ80"/>
<dbReference type="InterPro" id="IPR000794">
    <property type="entry name" value="Beta-ketoacyl_synthase"/>
</dbReference>
<proteinExistence type="predicted"/>
<dbReference type="EC" id="2.3.1.179" evidence="3"/>
<sequence length="344" mass="34694">MDTVISAVALMSPAGVGVGPFREAVRSGTAVPGGPVGDFHVAEPPATGRAVRLADRPSAMALATVGALLDGGVADRCPPARRGLVLGSAAAGIDQSMTLTRDSLTRPRPDNVNPALVPACVMNYASAQAAIEFDLRGPNATVTAGRLTGLAALRYARRLLAAGRSDAVVCGAYEDLNERRVAIAEAAGVRGVPAEGCCVFLVEPGERARQHGRAVLAEVLALETGVFADPGEAFDVLGSAVDRALRAAGADPSDVGLLVPAGREDARLPGLGKADVVRPAELIGDTHGAAAAFQVAAAIVASDTAGPGGGGGRLALVTVVEPDGHVGCCLLRTRRQGDNKETGT</sequence>
<dbReference type="EMBL" id="JACJIA010000011">
    <property type="protein sequence ID" value="MBA8955439.1"/>
    <property type="molecule type" value="Genomic_DNA"/>
</dbReference>
<dbReference type="SUPFAM" id="SSF53901">
    <property type="entry name" value="Thiolase-like"/>
    <property type="match status" value="2"/>
</dbReference>
<dbReference type="GO" id="GO:0006633">
    <property type="term" value="P:fatty acid biosynthetic process"/>
    <property type="evidence" value="ECO:0007669"/>
    <property type="project" value="TreeGrafter"/>
</dbReference>
<evidence type="ECO:0000259" key="2">
    <source>
        <dbReference type="Pfam" id="PF00109"/>
    </source>
</evidence>
<dbReference type="Gene3D" id="3.40.47.10">
    <property type="match status" value="1"/>
</dbReference>
<evidence type="ECO:0000313" key="4">
    <source>
        <dbReference type="Proteomes" id="UP000572680"/>
    </source>
</evidence>
<keyword evidence="3" id="KW-0012">Acyltransferase</keyword>
<gene>
    <name evidence="3" type="ORF">HNR61_007113</name>
</gene>
<evidence type="ECO:0000313" key="3">
    <source>
        <dbReference type="EMBL" id="MBA8955439.1"/>
    </source>
</evidence>
<dbReference type="Pfam" id="PF00109">
    <property type="entry name" value="ketoacyl-synt"/>
    <property type="match status" value="1"/>
</dbReference>
<keyword evidence="1 3" id="KW-0808">Transferase</keyword>
<name>A0A7W3QQ80_ACTNM</name>
<dbReference type="PANTHER" id="PTHR11712:SF336">
    <property type="entry name" value="3-OXOACYL-[ACYL-CARRIER-PROTEIN] SYNTHASE, MITOCHONDRIAL"/>
    <property type="match status" value="1"/>
</dbReference>
<accession>A0A7W3QQ80</accession>
<dbReference type="PANTHER" id="PTHR11712">
    <property type="entry name" value="POLYKETIDE SYNTHASE-RELATED"/>
    <property type="match status" value="1"/>
</dbReference>
<feature type="domain" description="Beta-ketoacyl synthase-like N-terminal" evidence="2">
    <location>
        <begin position="55"/>
        <end position="182"/>
    </location>
</feature>
<dbReference type="InterPro" id="IPR014030">
    <property type="entry name" value="Ketoacyl_synth_N"/>
</dbReference>
<dbReference type="GO" id="GO:0004315">
    <property type="term" value="F:3-oxoacyl-[acyl-carrier-protein] synthase activity"/>
    <property type="evidence" value="ECO:0007669"/>
    <property type="project" value="UniProtKB-EC"/>
</dbReference>
<dbReference type="Proteomes" id="UP000572680">
    <property type="component" value="Unassembled WGS sequence"/>
</dbReference>
<protein>
    <submittedName>
        <fullName evidence="3">3-oxoacyl-[acyl-carrier-protein] synthase II</fullName>
        <ecNumber evidence="3">2.3.1.179</ecNumber>
    </submittedName>
</protein>
<keyword evidence="4" id="KW-1185">Reference proteome</keyword>
<dbReference type="InterPro" id="IPR016039">
    <property type="entry name" value="Thiolase-like"/>
</dbReference>
<evidence type="ECO:0000256" key="1">
    <source>
        <dbReference type="ARBA" id="ARBA00022679"/>
    </source>
</evidence>
<organism evidence="3 4">
    <name type="scientific">Actinomadura namibiensis</name>
    <dbReference type="NCBI Taxonomy" id="182080"/>
    <lineage>
        <taxon>Bacteria</taxon>
        <taxon>Bacillati</taxon>
        <taxon>Actinomycetota</taxon>
        <taxon>Actinomycetes</taxon>
        <taxon>Streptosporangiales</taxon>
        <taxon>Thermomonosporaceae</taxon>
        <taxon>Actinomadura</taxon>
    </lineage>
</organism>
<comment type="caution">
    <text evidence="3">The sequence shown here is derived from an EMBL/GenBank/DDBJ whole genome shotgun (WGS) entry which is preliminary data.</text>
</comment>